<evidence type="ECO:0000313" key="2">
    <source>
        <dbReference type="Proteomes" id="UP001148838"/>
    </source>
</evidence>
<comment type="caution">
    <text evidence="1">The sequence shown here is derived from an EMBL/GenBank/DDBJ whole genome shotgun (WGS) entry which is preliminary data.</text>
</comment>
<dbReference type="Proteomes" id="UP001148838">
    <property type="component" value="Unassembled WGS sequence"/>
</dbReference>
<organism evidence="1 2">
    <name type="scientific">Periplaneta americana</name>
    <name type="common">American cockroach</name>
    <name type="synonym">Blatta americana</name>
    <dbReference type="NCBI Taxonomy" id="6978"/>
    <lineage>
        <taxon>Eukaryota</taxon>
        <taxon>Metazoa</taxon>
        <taxon>Ecdysozoa</taxon>
        <taxon>Arthropoda</taxon>
        <taxon>Hexapoda</taxon>
        <taxon>Insecta</taxon>
        <taxon>Pterygota</taxon>
        <taxon>Neoptera</taxon>
        <taxon>Polyneoptera</taxon>
        <taxon>Dictyoptera</taxon>
        <taxon>Blattodea</taxon>
        <taxon>Blattoidea</taxon>
        <taxon>Blattidae</taxon>
        <taxon>Blattinae</taxon>
        <taxon>Periplaneta</taxon>
    </lineage>
</organism>
<proteinExistence type="predicted"/>
<accession>A0ABQ8TVH1</accession>
<protein>
    <submittedName>
        <fullName evidence="1">Uncharacterized protein</fullName>
    </submittedName>
</protein>
<dbReference type="EMBL" id="JAJSOF020000003">
    <property type="protein sequence ID" value="KAJ4449672.1"/>
    <property type="molecule type" value="Genomic_DNA"/>
</dbReference>
<sequence>MNGWEEGIRETIELEGTDSSELDTSASSKQTSCDSVECNTQRGRSSSSLQTVVTLSKLVTPQAMQQCLQFLYTGTIDSRFCELQVQLLGSTATARRCFLSHVIRFRRVARKGRLEDEQIVYHVAFTSTREDFDWRNVIFSDEVTISRTNDGPVRIYCMDGY</sequence>
<gene>
    <name evidence="1" type="ORF">ANN_01076</name>
</gene>
<evidence type="ECO:0000313" key="1">
    <source>
        <dbReference type="EMBL" id="KAJ4449672.1"/>
    </source>
</evidence>
<keyword evidence="2" id="KW-1185">Reference proteome</keyword>
<reference evidence="1 2" key="1">
    <citation type="journal article" date="2022" name="Allergy">
        <title>Genome assembly and annotation of Periplaneta americana reveal a comprehensive cockroach allergen profile.</title>
        <authorList>
            <person name="Wang L."/>
            <person name="Xiong Q."/>
            <person name="Saelim N."/>
            <person name="Wang L."/>
            <person name="Nong W."/>
            <person name="Wan A.T."/>
            <person name="Shi M."/>
            <person name="Liu X."/>
            <person name="Cao Q."/>
            <person name="Hui J.H.L."/>
            <person name="Sookrung N."/>
            <person name="Leung T.F."/>
            <person name="Tungtrongchitr A."/>
            <person name="Tsui S.K.W."/>
        </authorList>
    </citation>
    <scope>NUCLEOTIDE SEQUENCE [LARGE SCALE GENOMIC DNA]</scope>
    <source>
        <strain evidence="1">PWHHKU_190912</strain>
    </source>
</reference>
<name>A0ABQ8TVH1_PERAM</name>